<accession>A0ABR2RG63</accession>
<name>A0ABR2RG63_9ROSI</name>
<sequence>MANIKLSPKLEDVLFVKDQRRKNFHSKPFSGDKNQFRSEEHPKMSSKSCYSPTNVTSLVHQDEASVDTHAFINYDEEWIVDSDCSHHATGNDTLLSDVHQHHMKRSL</sequence>
<protein>
    <submittedName>
        <fullName evidence="2">Uncharacterized protein</fullName>
    </submittedName>
</protein>
<dbReference type="Proteomes" id="UP001396334">
    <property type="component" value="Unassembled WGS sequence"/>
</dbReference>
<comment type="caution">
    <text evidence="2">The sequence shown here is derived from an EMBL/GenBank/DDBJ whole genome shotgun (WGS) entry which is preliminary data.</text>
</comment>
<evidence type="ECO:0000313" key="3">
    <source>
        <dbReference type="Proteomes" id="UP001396334"/>
    </source>
</evidence>
<reference evidence="2 3" key="1">
    <citation type="journal article" date="2024" name="G3 (Bethesda)">
        <title>Genome assembly of Hibiscus sabdariffa L. provides insights into metabolisms of medicinal natural products.</title>
        <authorList>
            <person name="Kim T."/>
        </authorList>
    </citation>
    <scope>NUCLEOTIDE SEQUENCE [LARGE SCALE GENOMIC DNA]</scope>
    <source>
        <strain evidence="2">TK-2024</strain>
        <tissue evidence="2">Old leaves</tissue>
    </source>
</reference>
<proteinExistence type="predicted"/>
<keyword evidence="3" id="KW-1185">Reference proteome</keyword>
<organism evidence="2 3">
    <name type="scientific">Hibiscus sabdariffa</name>
    <name type="common">roselle</name>
    <dbReference type="NCBI Taxonomy" id="183260"/>
    <lineage>
        <taxon>Eukaryota</taxon>
        <taxon>Viridiplantae</taxon>
        <taxon>Streptophyta</taxon>
        <taxon>Embryophyta</taxon>
        <taxon>Tracheophyta</taxon>
        <taxon>Spermatophyta</taxon>
        <taxon>Magnoliopsida</taxon>
        <taxon>eudicotyledons</taxon>
        <taxon>Gunneridae</taxon>
        <taxon>Pentapetalae</taxon>
        <taxon>rosids</taxon>
        <taxon>malvids</taxon>
        <taxon>Malvales</taxon>
        <taxon>Malvaceae</taxon>
        <taxon>Malvoideae</taxon>
        <taxon>Hibiscus</taxon>
    </lineage>
</organism>
<feature type="region of interest" description="Disordered" evidence="1">
    <location>
        <begin position="24"/>
        <end position="51"/>
    </location>
</feature>
<evidence type="ECO:0000313" key="2">
    <source>
        <dbReference type="EMBL" id="KAK9011935.1"/>
    </source>
</evidence>
<dbReference type="EMBL" id="JBBPBN010000022">
    <property type="protein sequence ID" value="KAK9011935.1"/>
    <property type="molecule type" value="Genomic_DNA"/>
</dbReference>
<evidence type="ECO:0000256" key="1">
    <source>
        <dbReference type="SAM" id="MobiDB-lite"/>
    </source>
</evidence>
<gene>
    <name evidence="2" type="ORF">V6N11_040006</name>
</gene>
<feature type="compositionally biased region" description="Basic and acidic residues" evidence="1">
    <location>
        <begin position="34"/>
        <end position="43"/>
    </location>
</feature>